<comment type="caution">
    <text evidence="2">The sequence shown here is derived from an EMBL/GenBank/DDBJ whole genome shotgun (WGS) entry which is preliminary data.</text>
</comment>
<dbReference type="EMBL" id="JGVP01000009">
    <property type="protein sequence ID" value="KFB88950.1"/>
    <property type="molecule type" value="Genomic_DNA"/>
</dbReference>
<proteinExistence type="predicted"/>
<evidence type="ECO:0000313" key="2">
    <source>
        <dbReference type="EMBL" id="KFB88950.1"/>
    </source>
</evidence>
<evidence type="ECO:0000313" key="3">
    <source>
        <dbReference type="Proteomes" id="UP000028721"/>
    </source>
</evidence>
<reference evidence="2 3" key="1">
    <citation type="submission" date="2014-03" db="EMBL/GenBank/DDBJ databases">
        <title>Draft genome sequence of the Serratia grimesii strain a2.</title>
        <authorList>
            <person name="Toymentseva A."/>
            <person name="Kazakov S."/>
            <person name="Giliazeva A."/>
            <person name="Ismagilova R."/>
            <person name="Shah R."/>
            <person name="Sharipova M."/>
            <person name="Khaitlina S."/>
            <person name="Mardanova A."/>
        </authorList>
    </citation>
    <scope>NUCLEOTIDE SEQUENCE [LARGE SCALE GENOMIC DNA]</scope>
    <source>
        <strain evidence="2 3">A2</strain>
    </source>
</reference>
<accession>A0ABR4UAQ3</accession>
<evidence type="ECO:0000256" key="1">
    <source>
        <dbReference type="SAM" id="MobiDB-lite"/>
    </source>
</evidence>
<evidence type="ECO:0008006" key="4">
    <source>
        <dbReference type="Google" id="ProtNLM"/>
    </source>
</evidence>
<gene>
    <name evidence="2" type="ORF">CR62_24305</name>
</gene>
<organism evidence="2 3">
    <name type="scientific">Serratia grimesii</name>
    <dbReference type="NCBI Taxonomy" id="82995"/>
    <lineage>
        <taxon>Bacteria</taxon>
        <taxon>Pseudomonadati</taxon>
        <taxon>Pseudomonadota</taxon>
        <taxon>Gammaproteobacteria</taxon>
        <taxon>Enterobacterales</taxon>
        <taxon>Yersiniaceae</taxon>
        <taxon>Serratia</taxon>
    </lineage>
</organism>
<feature type="region of interest" description="Disordered" evidence="1">
    <location>
        <begin position="400"/>
        <end position="421"/>
    </location>
</feature>
<keyword evidence="3" id="KW-1185">Reference proteome</keyword>
<sequence length="421" mass="45402">MKVQVNVTTKVNSQAIRRETYNGREHLILPSYTLPANVVMNDGLYTASEIDAHYAGLEGTLAPLGHPQLNGAFISAFSPEGINQGHIGAWNRNVKKSGNRIYLEKWVDTQTANQSEGGRELIERVAAIERGEDVPPIHTSVAVFLDQLEPNEQQKSTGAKWVAKIHGMDHDAILLHEVGAATPEQGVGLMVNADLATPLKVNSGALVGESYRDRELRLDRAAKAKFAPGENEYAWVADFTDSQVVIMRNGGTAQVYGYTSDGGKITFDDTGTPVARQESWVTVVANKVKSLFTPQGQPAPNHQTEGDMPLTTEEKQELITEIGKGLAANFAEALKPITDKVDALQTNHNQLAETLTANSRAEEKTKREAVAKVHGDVVANALKGDALDVMFKSLGEAAPLAGNSGQQQQETGAPAADAYFK</sequence>
<dbReference type="Proteomes" id="UP000028721">
    <property type="component" value="Unassembled WGS sequence"/>
</dbReference>
<protein>
    <recommendedName>
        <fullName evidence="4">Gp7</fullName>
    </recommendedName>
</protein>
<name>A0ABR4UAQ3_9GAMM</name>